<dbReference type="PANTHER" id="PTHR12992:SF11">
    <property type="entry name" value="MITOCHONDRIAL COENZYME A DIPHOSPHATASE NUDT8"/>
    <property type="match status" value="1"/>
</dbReference>
<evidence type="ECO:0000256" key="1">
    <source>
        <dbReference type="ARBA" id="ARBA00001936"/>
    </source>
</evidence>
<sequence>MNFEIFLKSISKIEHIPLPGQDSQFKMSPPYRNELILQQREAMKNSKKAGVMALFYPDVEKNTKLILILRKTYKGVHSAQVGFPGGKLEAEDPSLEYAALRETFEEVGVPLGNITVIKQMTELYIPPSNFTVYPFIGITKNTPKFLKQDDEVEDLIEVNFNDFVDDNIVSSQKIMTSLQREVEVPVFKLNGHTVWGATAMMLSEIKDLLKTTI</sequence>
<reference evidence="8 9" key="1">
    <citation type="submission" date="2019-03" db="EMBL/GenBank/DDBJ databases">
        <title>Genomic Encyclopedia of Archaeal and Bacterial Type Strains, Phase II (KMG-II): from individual species to whole genera.</title>
        <authorList>
            <person name="Goeker M."/>
        </authorList>
    </citation>
    <scope>NUCLEOTIDE SEQUENCE [LARGE SCALE GENOMIC DNA]</scope>
    <source>
        <strain evidence="8 9">DSM 28135</strain>
    </source>
</reference>
<dbReference type="PANTHER" id="PTHR12992">
    <property type="entry name" value="NUDIX HYDROLASE"/>
    <property type="match status" value="1"/>
</dbReference>
<comment type="cofactor">
    <cofactor evidence="1">
        <name>Mn(2+)</name>
        <dbReference type="ChEBI" id="CHEBI:29035"/>
    </cofactor>
</comment>
<dbReference type="InterPro" id="IPR000086">
    <property type="entry name" value="NUDIX_hydrolase_dom"/>
</dbReference>
<evidence type="ECO:0000313" key="9">
    <source>
        <dbReference type="Proteomes" id="UP000294689"/>
    </source>
</evidence>
<keyword evidence="9" id="KW-1185">Reference proteome</keyword>
<accession>A0A4V6Q4L3</accession>
<dbReference type="Pfam" id="PF00293">
    <property type="entry name" value="NUDIX"/>
    <property type="match status" value="1"/>
</dbReference>
<evidence type="ECO:0000256" key="5">
    <source>
        <dbReference type="ARBA" id="ARBA00022842"/>
    </source>
</evidence>
<keyword evidence="6" id="KW-0464">Manganese</keyword>
<dbReference type="AlphaFoldDB" id="A0A4V6Q4L3"/>
<proteinExistence type="predicted"/>
<dbReference type="InterPro" id="IPR015797">
    <property type="entry name" value="NUDIX_hydrolase-like_dom_sf"/>
</dbReference>
<organism evidence="8 9">
    <name type="scientific">Gelidibacter sediminis</name>
    <dbReference type="NCBI Taxonomy" id="1608710"/>
    <lineage>
        <taxon>Bacteria</taxon>
        <taxon>Pseudomonadati</taxon>
        <taxon>Bacteroidota</taxon>
        <taxon>Flavobacteriia</taxon>
        <taxon>Flavobacteriales</taxon>
        <taxon>Flavobacteriaceae</taxon>
        <taxon>Gelidibacter</taxon>
    </lineage>
</organism>
<dbReference type="RefSeq" id="WP_133757663.1">
    <property type="nucleotide sequence ID" value="NZ_SOBW01000008.1"/>
</dbReference>
<dbReference type="Gene3D" id="3.90.79.10">
    <property type="entry name" value="Nucleoside Triphosphate Pyrophosphohydrolase"/>
    <property type="match status" value="1"/>
</dbReference>
<evidence type="ECO:0000256" key="3">
    <source>
        <dbReference type="ARBA" id="ARBA00022723"/>
    </source>
</evidence>
<dbReference type="GO" id="GO:0010945">
    <property type="term" value="F:coenzyme A diphosphatase activity"/>
    <property type="evidence" value="ECO:0007669"/>
    <property type="project" value="InterPro"/>
</dbReference>
<keyword evidence="5" id="KW-0460">Magnesium</keyword>
<comment type="caution">
    <text evidence="8">The sequence shown here is derived from an EMBL/GenBank/DDBJ whole genome shotgun (WGS) entry which is preliminary data.</text>
</comment>
<dbReference type="CDD" id="cd03426">
    <property type="entry name" value="NUDIX_CoAse_Nudt7"/>
    <property type="match status" value="1"/>
</dbReference>
<evidence type="ECO:0000256" key="6">
    <source>
        <dbReference type="ARBA" id="ARBA00023211"/>
    </source>
</evidence>
<keyword evidence="3" id="KW-0479">Metal-binding</keyword>
<protein>
    <submittedName>
        <fullName evidence="8">8-oxo-dGTP pyrophosphatase MutT (NUDIX family)</fullName>
    </submittedName>
</protein>
<dbReference type="GO" id="GO:0046872">
    <property type="term" value="F:metal ion binding"/>
    <property type="evidence" value="ECO:0007669"/>
    <property type="project" value="UniProtKB-KW"/>
</dbReference>
<name>A0A4V6Q4L3_9FLAO</name>
<feature type="domain" description="Nudix hydrolase" evidence="7">
    <location>
        <begin position="46"/>
        <end position="181"/>
    </location>
</feature>
<dbReference type="SUPFAM" id="SSF55811">
    <property type="entry name" value="Nudix"/>
    <property type="match status" value="1"/>
</dbReference>
<evidence type="ECO:0000313" key="8">
    <source>
        <dbReference type="EMBL" id="TDU39596.1"/>
    </source>
</evidence>
<comment type="cofactor">
    <cofactor evidence="2">
        <name>Mg(2+)</name>
        <dbReference type="ChEBI" id="CHEBI:18420"/>
    </cofactor>
</comment>
<dbReference type="EMBL" id="SOBW01000008">
    <property type="protein sequence ID" value="TDU39596.1"/>
    <property type="molecule type" value="Genomic_DNA"/>
</dbReference>
<dbReference type="InterPro" id="IPR045121">
    <property type="entry name" value="CoAse"/>
</dbReference>
<dbReference type="Proteomes" id="UP000294689">
    <property type="component" value="Unassembled WGS sequence"/>
</dbReference>
<dbReference type="PROSITE" id="PS51462">
    <property type="entry name" value="NUDIX"/>
    <property type="match status" value="1"/>
</dbReference>
<gene>
    <name evidence="8" type="ORF">BXY82_1623</name>
</gene>
<dbReference type="OrthoDB" id="9802805at2"/>
<evidence type="ECO:0000259" key="7">
    <source>
        <dbReference type="PROSITE" id="PS51462"/>
    </source>
</evidence>
<evidence type="ECO:0000256" key="2">
    <source>
        <dbReference type="ARBA" id="ARBA00001946"/>
    </source>
</evidence>
<evidence type="ECO:0000256" key="4">
    <source>
        <dbReference type="ARBA" id="ARBA00022801"/>
    </source>
</evidence>
<keyword evidence="4" id="KW-0378">Hydrolase</keyword>